<organism evidence="2 3">
    <name type="scientific">Tetragenococcus muriaticus PMC-11-5</name>
    <dbReference type="NCBI Taxonomy" id="1302649"/>
    <lineage>
        <taxon>Bacteria</taxon>
        <taxon>Bacillati</taxon>
        <taxon>Bacillota</taxon>
        <taxon>Bacilli</taxon>
        <taxon>Lactobacillales</taxon>
        <taxon>Enterococcaceae</taxon>
        <taxon>Tetragenococcus</taxon>
    </lineage>
</organism>
<dbReference type="InterPro" id="IPR029063">
    <property type="entry name" value="SAM-dependent_MTases_sf"/>
</dbReference>
<proteinExistence type="predicted"/>
<sequence>MVEAKGAIALLGGKFIEDREVYLPNTQDQRHVLVIAKKKETPKKYPRKPGLPNKKPIK</sequence>
<evidence type="ECO:0000256" key="1">
    <source>
        <dbReference type="SAM" id="MobiDB-lite"/>
    </source>
</evidence>
<name>A0A091CBX4_9ENTE</name>
<keyword evidence="2" id="KW-0489">Methyltransferase</keyword>
<evidence type="ECO:0000313" key="2">
    <source>
        <dbReference type="EMBL" id="KFN89338.1"/>
    </source>
</evidence>
<accession>A0A091CBX4</accession>
<dbReference type="GO" id="GO:0008168">
    <property type="term" value="F:methyltransferase activity"/>
    <property type="evidence" value="ECO:0007669"/>
    <property type="project" value="UniProtKB-KW"/>
</dbReference>
<keyword evidence="2" id="KW-0808">Transferase</keyword>
<dbReference type="GO" id="GO:0032259">
    <property type="term" value="P:methylation"/>
    <property type="evidence" value="ECO:0007669"/>
    <property type="project" value="UniProtKB-KW"/>
</dbReference>
<evidence type="ECO:0000313" key="3">
    <source>
        <dbReference type="Proteomes" id="UP000029380"/>
    </source>
</evidence>
<dbReference type="Proteomes" id="UP000029380">
    <property type="component" value="Unassembled WGS sequence"/>
</dbReference>
<dbReference type="EMBL" id="JPVU01000275">
    <property type="protein sequence ID" value="KFN89338.1"/>
    <property type="molecule type" value="Genomic_DNA"/>
</dbReference>
<gene>
    <name evidence="2" type="ORF">TMUPMC115_2478</name>
</gene>
<dbReference type="PATRIC" id="fig|1302649.3.peg.2462"/>
<dbReference type="AlphaFoldDB" id="A0A091CBX4"/>
<dbReference type="Gene3D" id="3.40.50.150">
    <property type="entry name" value="Vaccinia Virus protein VP39"/>
    <property type="match status" value="1"/>
</dbReference>
<reference evidence="2 3" key="1">
    <citation type="submission" date="2014-08" db="EMBL/GenBank/DDBJ databases">
        <title>Genome sequence of Tetragenococcus muriaticus.</title>
        <authorList>
            <person name="Chuea-nongthon C."/>
            <person name="Rodtong S."/>
            <person name="Yongsawatdigul J."/>
            <person name="Steele J.L."/>
            <person name="Liu X.-y."/>
            <person name="Speers J."/>
            <person name="Glasner J.D."/>
            <person name="Neeno-Eckwall E.C."/>
        </authorList>
    </citation>
    <scope>NUCLEOTIDE SEQUENCE [LARGE SCALE GENOMIC DNA]</scope>
    <source>
        <strain evidence="2 3">PMC-11-5</strain>
    </source>
</reference>
<comment type="caution">
    <text evidence="2">The sequence shown here is derived from an EMBL/GenBank/DDBJ whole genome shotgun (WGS) entry which is preliminary data.</text>
</comment>
<feature type="region of interest" description="Disordered" evidence="1">
    <location>
        <begin position="38"/>
        <end position="58"/>
    </location>
</feature>
<protein>
    <submittedName>
        <fullName evidence="2">rRNA small subunit methyltransferase</fullName>
    </submittedName>
</protein>